<dbReference type="SFLD" id="SFLDF00009">
    <property type="entry name" value="o-succinylbenzoate_synthase"/>
    <property type="match status" value="1"/>
</dbReference>
<comment type="caution">
    <text evidence="3">The sequence shown here is derived from an EMBL/GenBank/DDBJ whole genome shotgun (WGS) entry which is preliminary data.</text>
</comment>
<dbReference type="Pfam" id="PF13378">
    <property type="entry name" value="MR_MLE_C"/>
    <property type="match status" value="1"/>
</dbReference>
<dbReference type="GO" id="GO:0046872">
    <property type="term" value="F:metal ion binding"/>
    <property type="evidence" value="ECO:0007669"/>
    <property type="project" value="UniProtKB-KW"/>
</dbReference>
<evidence type="ECO:0000313" key="4">
    <source>
        <dbReference type="Proteomes" id="UP000245880"/>
    </source>
</evidence>
<dbReference type="AlphaFoldDB" id="A0A316AKB7"/>
<dbReference type="Gene3D" id="3.30.390.10">
    <property type="entry name" value="Enolase-like, N-terminal domain"/>
    <property type="match status" value="1"/>
</dbReference>
<dbReference type="GO" id="GO:0016854">
    <property type="term" value="F:racemase and epimerase activity"/>
    <property type="evidence" value="ECO:0007669"/>
    <property type="project" value="UniProtKB-ARBA"/>
</dbReference>
<gene>
    <name evidence="3" type="ORF">CLV98_10727</name>
</gene>
<sequence length="374" mass="41693">MAIFDAPFVTDTFINMPLKISTRPYTLNFKKQAGTSRGVLTEKNIHFIRVEDTELPGVYGYGECGPLPGLSVDDRPDFADQLKAVCDDFNAMDLEVFPFNLPIILNQVIPEELPSVRFGIETALLDIMNGGRRVVYDNAFSKGEKGILMNGLIWMGPFEDMLTQAHEKLEAGYTTIKMKIGAIDFDQECALLEKIRARYSPEQITLRVDANGAFDEATVFERLERLSAYDIHSIEQPIKSGQPELMHRVCDSSPVPVALDEELIGIFDYRKKFDLLKKVKPPFIILKPSLLGGFQQTAEWIEIAGRLGIDWWVTSALESNVGLNAIAQFTAQYGNGLPQGLGTGQLYTNNIDASLVVRKGHLYSDLSTSWGAIF</sequence>
<dbReference type="PANTHER" id="PTHR48073">
    <property type="entry name" value="O-SUCCINYLBENZOATE SYNTHASE-RELATED"/>
    <property type="match status" value="1"/>
</dbReference>
<organism evidence="3 4">
    <name type="scientific">Dyadobacter jejuensis</name>
    <dbReference type="NCBI Taxonomy" id="1082580"/>
    <lineage>
        <taxon>Bacteria</taxon>
        <taxon>Pseudomonadati</taxon>
        <taxon>Bacteroidota</taxon>
        <taxon>Cytophagia</taxon>
        <taxon>Cytophagales</taxon>
        <taxon>Spirosomataceae</taxon>
        <taxon>Dyadobacter</taxon>
    </lineage>
</organism>
<feature type="domain" description="Mandelate racemase/muconate lactonizing enzyme C-terminal" evidence="2">
    <location>
        <begin position="158"/>
        <end position="256"/>
    </location>
</feature>
<dbReference type="InterPro" id="IPR013342">
    <property type="entry name" value="Mandelate_racemase_C"/>
</dbReference>
<dbReference type="Gene3D" id="3.20.20.120">
    <property type="entry name" value="Enolase-like C-terminal domain"/>
    <property type="match status" value="1"/>
</dbReference>
<dbReference type="InterPro" id="IPR029065">
    <property type="entry name" value="Enolase_C-like"/>
</dbReference>
<dbReference type="SFLD" id="SFLDG00180">
    <property type="entry name" value="muconate_cycloisomerase"/>
    <property type="match status" value="1"/>
</dbReference>
<accession>A0A316AKB7</accession>
<dbReference type="SFLD" id="SFLDS00001">
    <property type="entry name" value="Enolase"/>
    <property type="match status" value="1"/>
</dbReference>
<evidence type="ECO:0000313" key="3">
    <source>
        <dbReference type="EMBL" id="PWJ57320.1"/>
    </source>
</evidence>
<evidence type="ECO:0000256" key="1">
    <source>
        <dbReference type="ARBA" id="ARBA00022723"/>
    </source>
</evidence>
<dbReference type="InterPro" id="IPR036849">
    <property type="entry name" value="Enolase-like_C_sf"/>
</dbReference>
<dbReference type="SUPFAM" id="SSF51604">
    <property type="entry name" value="Enolase C-terminal domain-like"/>
    <property type="match status" value="1"/>
</dbReference>
<name>A0A316AKB7_9BACT</name>
<dbReference type="CDD" id="cd03320">
    <property type="entry name" value="OSBS"/>
    <property type="match status" value="1"/>
</dbReference>
<keyword evidence="1" id="KW-0479">Metal-binding</keyword>
<reference evidence="3 4" key="1">
    <citation type="submission" date="2018-03" db="EMBL/GenBank/DDBJ databases">
        <title>Genomic Encyclopedia of Archaeal and Bacterial Type Strains, Phase II (KMG-II): from individual species to whole genera.</title>
        <authorList>
            <person name="Goeker M."/>
        </authorList>
    </citation>
    <scope>NUCLEOTIDE SEQUENCE [LARGE SCALE GENOMIC DNA]</scope>
    <source>
        <strain evidence="3 4">DSM 100346</strain>
    </source>
</reference>
<protein>
    <submittedName>
        <fullName evidence="3">O-succinylbenzoate synthase</fullName>
    </submittedName>
</protein>
<dbReference type="PANTHER" id="PTHR48073:SF2">
    <property type="entry name" value="O-SUCCINYLBENZOATE SYNTHASE"/>
    <property type="match status" value="1"/>
</dbReference>
<keyword evidence="4" id="KW-1185">Reference proteome</keyword>
<dbReference type="SUPFAM" id="SSF54826">
    <property type="entry name" value="Enolase N-terminal domain-like"/>
    <property type="match status" value="1"/>
</dbReference>
<dbReference type="EMBL" id="QGDT01000007">
    <property type="protein sequence ID" value="PWJ57320.1"/>
    <property type="molecule type" value="Genomic_DNA"/>
</dbReference>
<dbReference type="Proteomes" id="UP000245880">
    <property type="component" value="Unassembled WGS sequence"/>
</dbReference>
<evidence type="ECO:0000259" key="2">
    <source>
        <dbReference type="SMART" id="SM00922"/>
    </source>
</evidence>
<proteinExistence type="predicted"/>
<dbReference type="InterPro" id="IPR029017">
    <property type="entry name" value="Enolase-like_N"/>
</dbReference>
<dbReference type="SMART" id="SM00922">
    <property type="entry name" value="MR_MLE"/>
    <property type="match status" value="1"/>
</dbReference>